<keyword evidence="2" id="KW-1185">Reference proteome</keyword>
<evidence type="ECO:0000313" key="2">
    <source>
        <dbReference type="Proteomes" id="UP001210130"/>
    </source>
</evidence>
<accession>A0AAJ5R052</accession>
<sequence>MGEISVKTGNNARNGGKNSLNRLIRCVCGKKIGPDPRNFNQRVSLGRNDLLIRTFPNTPAEKAQSYSYDRSLYSYYQDVIGPATGNSMDNMVTKGWCVKNASYGSSVGRDVYSCDADPRSRLFDNYDEFLESRVAAHDLMLRDGANYAITNNETLDYEGMFADGYMFSEQAVITFKYMIGSRSMRPFDLDCYSAFDAMDFSFEMVNLLKDKTAKPKSYLIELTNDISVIDEFNNMRIVNGSPTHVTSGLLRSLPVVAKGTNPRKAIIVISDGIDSGSTTSGPYAMTERLFKTYDLCRRVREGLLRYPQGTPTQVADIFFIFTVNNSETTNALNLWRNYCAGDNVFLATNYQDIINVLTGIAKKSSVKFINKNEPE</sequence>
<gene>
    <name evidence="1" type="ORF">OR613_12425</name>
</gene>
<reference evidence="1 2" key="1">
    <citation type="journal article" date="2023" name="Microbiol. Resour. Announc.">
        <title>Complete Genome Sequence of the First Colistin-Resistant Raoultella electrica Strain.</title>
        <authorList>
            <person name="Aldeia C."/>
            <person name="Campos-Madueno E.I."/>
            <person name="Sendi P."/>
            <person name="Endimiani A."/>
        </authorList>
    </citation>
    <scope>NUCLEOTIDE SEQUENCE [LARGE SCALE GENOMIC DNA]</scope>
    <source>
        <strain evidence="1 2">S2-IND-01-C</strain>
    </source>
</reference>
<dbReference type="SUPFAM" id="SSF53300">
    <property type="entry name" value="vWA-like"/>
    <property type="match status" value="1"/>
</dbReference>
<dbReference type="RefSeq" id="WP_271207597.1">
    <property type="nucleotide sequence ID" value="NZ_CP112887.1"/>
</dbReference>
<organism evidence="1 2">
    <name type="scientific">Klebsiella electrica</name>
    <dbReference type="NCBI Taxonomy" id="1259973"/>
    <lineage>
        <taxon>Bacteria</taxon>
        <taxon>Pseudomonadati</taxon>
        <taxon>Pseudomonadota</taxon>
        <taxon>Gammaproteobacteria</taxon>
        <taxon>Enterobacterales</taxon>
        <taxon>Enterobacteriaceae</taxon>
        <taxon>Klebsiella/Raoultella group</taxon>
        <taxon>Klebsiella</taxon>
    </lineage>
</organism>
<protein>
    <submittedName>
        <fullName evidence="1">Uncharacterized protein</fullName>
    </submittedName>
</protein>
<dbReference type="AlphaFoldDB" id="A0AAJ5R052"/>
<evidence type="ECO:0000313" key="1">
    <source>
        <dbReference type="EMBL" id="WBW63629.1"/>
    </source>
</evidence>
<dbReference type="InterPro" id="IPR036465">
    <property type="entry name" value="vWFA_dom_sf"/>
</dbReference>
<dbReference type="EMBL" id="CP112887">
    <property type="protein sequence ID" value="WBW63629.1"/>
    <property type="molecule type" value="Genomic_DNA"/>
</dbReference>
<dbReference type="Proteomes" id="UP001210130">
    <property type="component" value="Chromosome"/>
</dbReference>
<name>A0AAJ5R052_9ENTR</name>
<proteinExistence type="predicted"/>